<dbReference type="PANTHER" id="PTHR24321">
    <property type="entry name" value="DEHYDROGENASES, SHORT CHAIN"/>
    <property type="match status" value="1"/>
</dbReference>
<dbReference type="PROSITE" id="PS00061">
    <property type="entry name" value="ADH_SHORT"/>
    <property type="match status" value="1"/>
</dbReference>
<dbReference type="InterPro" id="IPR036291">
    <property type="entry name" value="NAD(P)-bd_dom_sf"/>
</dbReference>
<dbReference type="InterPro" id="IPR020904">
    <property type="entry name" value="Sc_DH/Rdtase_CS"/>
</dbReference>
<organism evidence="3">
    <name type="scientific">freshwater metagenome</name>
    <dbReference type="NCBI Taxonomy" id="449393"/>
    <lineage>
        <taxon>unclassified sequences</taxon>
        <taxon>metagenomes</taxon>
        <taxon>ecological metagenomes</taxon>
    </lineage>
</organism>
<proteinExistence type="inferred from homology"/>
<name>A0A6J6UL01_9ZZZZ</name>
<sequence length="259" mass="27216">MSRLGNLDQWFTDKTAIVTGGAGGMGRSIALAFSAAGARVVVADFQVEGGEETASLVREQGGEAIFVRTDVSKSDDVAAMVRASVDSFGGLNFAVNAAAIEFETVNLADLPDEDFDRMIAVNLRSIFLCMKHEINAMLPAGGAIVNIASTNSYRPQPHQSAYTASKYGVLGLTKSAAIDYAPLGVRINAICPGAIETPMLLGAIEARGRDRQEVANRLSLIGRFGQPDEIASAALWLCSEGSSFTIGHALAVDGGYLAR</sequence>
<dbReference type="NCBIfam" id="NF005559">
    <property type="entry name" value="PRK07231.1"/>
    <property type="match status" value="1"/>
</dbReference>
<comment type="similarity">
    <text evidence="1">Belongs to the short-chain dehydrogenases/reductases (SDR) family.</text>
</comment>
<keyword evidence="2" id="KW-0560">Oxidoreductase</keyword>
<evidence type="ECO:0000313" key="3">
    <source>
        <dbReference type="EMBL" id="CAB4759915.1"/>
    </source>
</evidence>
<gene>
    <name evidence="3" type="ORF">UFOPK2786_01780</name>
</gene>
<dbReference type="PRINTS" id="PR00080">
    <property type="entry name" value="SDRFAMILY"/>
</dbReference>
<dbReference type="InterPro" id="IPR002347">
    <property type="entry name" value="SDR_fam"/>
</dbReference>
<accession>A0A6J6UL01</accession>
<dbReference type="SUPFAM" id="SSF51735">
    <property type="entry name" value="NAD(P)-binding Rossmann-fold domains"/>
    <property type="match status" value="1"/>
</dbReference>
<protein>
    <submittedName>
        <fullName evidence="3">Unannotated protein</fullName>
    </submittedName>
</protein>
<reference evidence="3" key="1">
    <citation type="submission" date="2020-05" db="EMBL/GenBank/DDBJ databases">
        <authorList>
            <person name="Chiriac C."/>
            <person name="Salcher M."/>
            <person name="Ghai R."/>
            <person name="Kavagutti S V."/>
        </authorList>
    </citation>
    <scope>NUCLEOTIDE SEQUENCE</scope>
</reference>
<dbReference type="GO" id="GO:0016491">
    <property type="term" value="F:oxidoreductase activity"/>
    <property type="evidence" value="ECO:0007669"/>
    <property type="project" value="UniProtKB-KW"/>
</dbReference>
<dbReference type="PRINTS" id="PR00081">
    <property type="entry name" value="GDHRDH"/>
</dbReference>
<dbReference type="CDD" id="cd05233">
    <property type="entry name" value="SDR_c"/>
    <property type="match status" value="1"/>
</dbReference>
<evidence type="ECO:0000256" key="1">
    <source>
        <dbReference type="ARBA" id="ARBA00006484"/>
    </source>
</evidence>
<dbReference type="AlphaFoldDB" id="A0A6J6UL01"/>
<dbReference type="PANTHER" id="PTHR24321:SF8">
    <property type="entry name" value="ESTRADIOL 17-BETA-DEHYDROGENASE 8-RELATED"/>
    <property type="match status" value="1"/>
</dbReference>
<dbReference type="FunFam" id="3.40.50.720:FF:000084">
    <property type="entry name" value="Short-chain dehydrogenase reductase"/>
    <property type="match status" value="1"/>
</dbReference>
<dbReference type="Gene3D" id="3.40.50.720">
    <property type="entry name" value="NAD(P)-binding Rossmann-like Domain"/>
    <property type="match status" value="1"/>
</dbReference>
<evidence type="ECO:0000256" key="2">
    <source>
        <dbReference type="ARBA" id="ARBA00023002"/>
    </source>
</evidence>
<dbReference type="Pfam" id="PF13561">
    <property type="entry name" value="adh_short_C2"/>
    <property type="match status" value="1"/>
</dbReference>
<dbReference type="EMBL" id="CAEZYW010000346">
    <property type="protein sequence ID" value="CAB4759915.1"/>
    <property type="molecule type" value="Genomic_DNA"/>
</dbReference>